<sequence length="432" mass="49406">MSYDFNIQPPAIKTATLVALVARLTRHDMLDSMFNNTFLLTYKSFTTARELFVFLVRRFQIQPPDGMAQDEFEKWRDRKQKLIRFRVVNILKSWVDNFWMEDQSHETMSLLRDIYYFARDTVKVIGVSGANSLMILLEQRIRRNDETKVKRLILNSSQSWPAPILPRSMKIITFLDVNITEYARQLTLMEFNLLSKINTKELLSNNWNKAAVKDGLEPARNIKAFLLHDSQLSDWIIGLTLYQTTAKKKGAVIKHFVGIANKCRQLNNYSAVASIVFALGAPKIVVLNETWKLVSNDTIRILQELRGLMSFYKGYSQQYQDALHLANPPCIPCLRVHLTELARTEAAAPVIIDKSAQINFAQLQKTAEIIRDIQQYQNISYSLQPVPELQEYILVNLQAASDAGEPEPKNLEAELLSSPAGKSGRETPSYFG</sequence>
<dbReference type="InterPro" id="IPR008937">
    <property type="entry name" value="Ras-like_GEF"/>
</dbReference>
<evidence type="ECO:0000259" key="5">
    <source>
        <dbReference type="PROSITE" id="PS50212"/>
    </source>
</evidence>
<dbReference type="GO" id="GO:0051301">
    <property type="term" value="P:cell division"/>
    <property type="evidence" value="ECO:0007669"/>
    <property type="project" value="UniProtKB-KW"/>
</dbReference>
<dbReference type="PANTHER" id="PTHR23113">
    <property type="entry name" value="GUANINE NUCLEOTIDE EXCHANGE FACTOR"/>
    <property type="match status" value="1"/>
</dbReference>
<accession>A0A2J6TND1</accession>
<keyword evidence="1 2" id="KW-0344">Guanine-nucleotide releasing factor</keyword>
<dbReference type="AlphaFoldDB" id="A0A2J6TND1"/>
<keyword evidence="6" id="KW-0132">Cell division</keyword>
<dbReference type="Gene3D" id="1.10.840.10">
    <property type="entry name" value="Ras guanine-nucleotide exchange factors catalytic domain"/>
    <property type="match status" value="1"/>
</dbReference>
<proteinExistence type="predicted"/>
<dbReference type="PROSITE" id="PS50212">
    <property type="entry name" value="RASGEF_NTER"/>
    <property type="match status" value="1"/>
</dbReference>
<evidence type="ECO:0000256" key="1">
    <source>
        <dbReference type="ARBA" id="ARBA00022658"/>
    </source>
</evidence>
<dbReference type="OrthoDB" id="546434at2759"/>
<dbReference type="EMBL" id="KZ613753">
    <property type="protein sequence ID" value="PMD64512.1"/>
    <property type="molecule type" value="Genomic_DNA"/>
</dbReference>
<dbReference type="InterPro" id="IPR023578">
    <property type="entry name" value="Ras_GEF_dom_sf"/>
</dbReference>
<dbReference type="Proteomes" id="UP000235371">
    <property type="component" value="Unassembled WGS sequence"/>
</dbReference>
<dbReference type="RefSeq" id="XP_024741416.1">
    <property type="nucleotide sequence ID" value="XM_024884540.1"/>
</dbReference>
<dbReference type="InParanoid" id="A0A2J6TND1"/>
<dbReference type="GO" id="GO:0005886">
    <property type="term" value="C:plasma membrane"/>
    <property type="evidence" value="ECO:0007669"/>
    <property type="project" value="TreeGrafter"/>
</dbReference>
<name>A0A2J6TND1_9HELO</name>
<dbReference type="InterPro" id="IPR001895">
    <property type="entry name" value="RASGEF_cat_dom"/>
</dbReference>
<dbReference type="Pfam" id="PF00617">
    <property type="entry name" value="RasGEF"/>
    <property type="match status" value="1"/>
</dbReference>
<dbReference type="SMART" id="SM00229">
    <property type="entry name" value="RasGEFN"/>
    <property type="match status" value="1"/>
</dbReference>
<feature type="domain" description="N-terminal Ras-GEF" evidence="5">
    <location>
        <begin position="8"/>
        <end position="141"/>
    </location>
</feature>
<dbReference type="SMART" id="SM00147">
    <property type="entry name" value="RasGEF"/>
    <property type="match status" value="1"/>
</dbReference>
<dbReference type="Gene3D" id="1.20.870.10">
    <property type="entry name" value="Son of sevenless (SoS) protein Chain: S domain 1"/>
    <property type="match status" value="1"/>
</dbReference>
<dbReference type="PANTHER" id="PTHR23113:SF368">
    <property type="entry name" value="CELL DIVISION CONTROL PROTEIN 25"/>
    <property type="match status" value="1"/>
</dbReference>
<dbReference type="InterPro" id="IPR036964">
    <property type="entry name" value="RASGEF_cat_dom_sf"/>
</dbReference>
<dbReference type="SUPFAM" id="SSF48366">
    <property type="entry name" value="Ras GEF"/>
    <property type="match status" value="1"/>
</dbReference>
<feature type="region of interest" description="Disordered" evidence="3">
    <location>
        <begin position="403"/>
        <end position="432"/>
    </location>
</feature>
<dbReference type="InterPro" id="IPR000651">
    <property type="entry name" value="Ras-like_Gua-exchang_fac_N"/>
</dbReference>
<feature type="domain" description="Ras-GEF" evidence="4">
    <location>
        <begin position="178"/>
        <end position="409"/>
    </location>
</feature>
<reference evidence="6 7" key="1">
    <citation type="submission" date="2016-04" db="EMBL/GenBank/DDBJ databases">
        <title>A degradative enzymes factory behind the ericoid mycorrhizal symbiosis.</title>
        <authorList>
            <consortium name="DOE Joint Genome Institute"/>
            <person name="Martino E."/>
            <person name="Morin E."/>
            <person name="Grelet G."/>
            <person name="Kuo A."/>
            <person name="Kohler A."/>
            <person name="Daghino S."/>
            <person name="Barry K."/>
            <person name="Choi C."/>
            <person name="Cichocki N."/>
            <person name="Clum A."/>
            <person name="Copeland A."/>
            <person name="Hainaut M."/>
            <person name="Haridas S."/>
            <person name="Labutti K."/>
            <person name="Lindquist E."/>
            <person name="Lipzen A."/>
            <person name="Khouja H.-R."/>
            <person name="Murat C."/>
            <person name="Ohm R."/>
            <person name="Olson A."/>
            <person name="Spatafora J."/>
            <person name="Veneault-Fourrey C."/>
            <person name="Henrissat B."/>
            <person name="Grigoriev I."/>
            <person name="Martin F."/>
            <person name="Perotto S."/>
        </authorList>
    </citation>
    <scope>NUCLEOTIDE SEQUENCE [LARGE SCALE GENOMIC DNA]</scope>
    <source>
        <strain evidence="6 7">E</strain>
    </source>
</reference>
<keyword evidence="7" id="KW-1185">Reference proteome</keyword>
<dbReference type="GO" id="GO:0005085">
    <property type="term" value="F:guanyl-nucleotide exchange factor activity"/>
    <property type="evidence" value="ECO:0007669"/>
    <property type="project" value="UniProtKB-KW"/>
</dbReference>
<dbReference type="GeneID" id="36592617"/>
<evidence type="ECO:0000256" key="2">
    <source>
        <dbReference type="PROSITE-ProRule" id="PRU00168"/>
    </source>
</evidence>
<gene>
    <name evidence="6" type="ORF">K444DRAFT_640890</name>
</gene>
<organism evidence="6 7">
    <name type="scientific">Hyaloscypha bicolor E</name>
    <dbReference type="NCBI Taxonomy" id="1095630"/>
    <lineage>
        <taxon>Eukaryota</taxon>
        <taxon>Fungi</taxon>
        <taxon>Dikarya</taxon>
        <taxon>Ascomycota</taxon>
        <taxon>Pezizomycotina</taxon>
        <taxon>Leotiomycetes</taxon>
        <taxon>Helotiales</taxon>
        <taxon>Hyaloscyphaceae</taxon>
        <taxon>Hyaloscypha</taxon>
        <taxon>Hyaloscypha bicolor</taxon>
    </lineage>
</organism>
<evidence type="ECO:0000259" key="4">
    <source>
        <dbReference type="PROSITE" id="PS50009"/>
    </source>
</evidence>
<dbReference type="STRING" id="1095630.A0A2J6TND1"/>
<evidence type="ECO:0000256" key="3">
    <source>
        <dbReference type="SAM" id="MobiDB-lite"/>
    </source>
</evidence>
<dbReference type="PROSITE" id="PS50009">
    <property type="entry name" value="RASGEF_CAT"/>
    <property type="match status" value="1"/>
</dbReference>
<protein>
    <submittedName>
        <fullName evidence="6">Cell division control protein</fullName>
    </submittedName>
</protein>
<dbReference type="CDD" id="cd06224">
    <property type="entry name" value="REM"/>
    <property type="match status" value="1"/>
</dbReference>
<dbReference type="GO" id="GO:0007265">
    <property type="term" value="P:Ras protein signal transduction"/>
    <property type="evidence" value="ECO:0007669"/>
    <property type="project" value="TreeGrafter"/>
</dbReference>
<keyword evidence="6" id="KW-0131">Cell cycle</keyword>
<evidence type="ECO:0000313" key="7">
    <source>
        <dbReference type="Proteomes" id="UP000235371"/>
    </source>
</evidence>
<dbReference type="Pfam" id="PF00618">
    <property type="entry name" value="RasGEF_N"/>
    <property type="match status" value="1"/>
</dbReference>
<evidence type="ECO:0000313" key="6">
    <source>
        <dbReference type="EMBL" id="PMD64512.1"/>
    </source>
</evidence>